<evidence type="ECO:0000313" key="2">
    <source>
        <dbReference type="EMBL" id="SVD52389.1"/>
    </source>
</evidence>
<organism evidence="2">
    <name type="scientific">marine metagenome</name>
    <dbReference type="NCBI Taxonomy" id="408172"/>
    <lineage>
        <taxon>unclassified sequences</taxon>
        <taxon>metagenomes</taxon>
        <taxon>ecological metagenomes</taxon>
    </lineage>
</organism>
<name>A0A382W0Z1_9ZZZZ</name>
<dbReference type="SUPFAM" id="SSF53756">
    <property type="entry name" value="UDP-Glycosyltransferase/glycogen phosphorylase"/>
    <property type="match status" value="1"/>
</dbReference>
<dbReference type="Gene3D" id="3.40.50.2000">
    <property type="entry name" value="Glycogen Phosphorylase B"/>
    <property type="match status" value="1"/>
</dbReference>
<feature type="non-terminal residue" evidence="2">
    <location>
        <position position="131"/>
    </location>
</feature>
<sequence length="131" mass="14338">MNIAIISFHGCPVARLGEKDTGGMNVYVLNLAKELGELGHTVDVFTRFHDPSDPRKVDMGPGATLIHVEAGPPGQEKADLPMYIDEFVAKVSSTEISEGRSYDIVHSNYWLSGKAGSILSTRWKIPHVVTF</sequence>
<feature type="domain" description="Glycosyltransferase subfamily 4-like N-terminal" evidence="1">
    <location>
        <begin position="22"/>
        <end position="131"/>
    </location>
</feature>
<dbReference type="InterPro" id="IPR028098">
    <property type="entry name" value="Glyco_trans_4-like_N"/>
</dbReference>
<dbReference type="EMBL" id="UINC01156143">
    <property type="protein sequence ID" value="SVD52389.1"/>
    <property type="molecule type" value="Genomic_DNA"/>
</dbReference>
<accession>A0A382W0Z1</accession>
<proteinExistence type="predicted"/>
<dbReference type="Pfam" id="PF13579">
    <property type="entry name" value="Glyco_trans_4_4"/>
    <property type="match status" value="1"/>
</dbReference>
<dbReference type="AlphaFoldDB" id="A0A382W0Z1"/>
<protein>
    <recommendedName>
        <fullName evidence="1">Glycosyltransferase subfamily 4-like N-terminal domain-containing protein</fullName>
    </recommendedName>
</protein>
<evidence type="ECO:0000259" key="1">
    <source>
        <dbReference type="Pfam" id="PF13579"/>
    </source>
</evidence>
<reference evidence="2" key="1">
    <citation type="submission" date="2018-05" db="EMBL/GenBank/DDBJ databases">
        <authorList>
            <person name="Lanie J.A."/>
            <person name="Ng W.-L."/>
            <person name="Kazmierczak K.M."/>
            <person name="Andrzejewski T.M."/>
            <person name="Davidsen T.M."/>
            <person name="Wayne K.J."/>
            <person name="Tettelin H."/>
            <person name="Glass J.I."/>
            <person name="Rusch D."/>
            <person name="Podicherti R."/>
            <person name="Tsui H.-C.T."/>
            <person name="Winkler M.E."/>
        </authorList>
    </citation>
    <scope>NUCLEOTIDE SEQUENCE</scope>
</reference>
<gene>
    <name evidence="2" type="ORF">METZ01_LOCUS405243</name>
</gene>